<feature type="signal peptide" evidence="2">
    <location>
        <begin position="1"/>
        <end position="19"/>
    </location>
</feature>
<accession>A0A9D2E740</accession>
<comment type="caution">
    <text evidence="3">The sequence shown here is derived from an EMBL/GenBank/DDBJ whole genome shotgun (WGS) entry which is preliminary data.</text>
</comment>
<dbReference type="AlphaFoldDB" id="A0A9D2E740"/>
<keyword evidence="2" id="KW-0732">Signal</keyword>
<evidence type="ECO:0000313" key="3">
    <source>
        <dbReference type="EMBL" id="HIZ32043.1"/>
    </source>
</evidence>
<evidence type="ECO:0000313" key="4">
    <source>
        <dbReference type="Proteomes" id="UP000824028"/>
    </source>
</evidence>
<feature type="coiled-coil region" evidence="1">
    <location>
        <begin position="43"/>
        <end position="125"/>
    </location>
</feature>
<evidence type="ECO:0000256" key="1">
    <source>
        <dbReference type="SAM" id="Coils"/>
    </source>
</evidence>
<dbReference type="PROSITE" id="PS51257">
    <property type="entry name" value="PROKAR_LIPOPROTEIN"/>
    <property type="match status" value="1"/>
</dbReference>
<reference evidence="3" key="1">
    <citation type="journal article" date="2021" name="PeerJ">
        <title>Extensive microbial diversity within the chicken gut microbiome revealed by metagenomics and culture.</title>
        <authorList>
            <person name="Gilroy R."/>
            <person name="Ravi A."/>
            <person name="Getino M."/>
            <person name="Pursley I."/>
            <person name="Horton D.L."/>
            <person name="Alikhan N.F."/>
            <person name="Baker D."/>
            <person name="Gharbi K."/>
            <person name="Hall N."/>
            <person name="Watson M."/>
            <person name="Adriaenssens E.M."/>
            <person name="Foster-Nyarko E."/>
            <person name="Jarju S."/>
            <person name="Secka A."/>
            <person name="Antonio M."/>
            <person name="Oren A."/>
            <person name="Chaudhuri R.R."/>
            <person name="La Ragione R."/>
            <person name="Hildebrand F."/>
            <person name="Pallen M.J."/>
        </authorList>
    </citation>
    <scope>NUCLEOTIDE SEQUENCE</scope>
    <source>
        <strain evidence="3">ChiHjej9B8-1298</strain>
    </source>
</reference>
<sequence>MKKKLMMVAVLLGALSLGACVDDNESQSVTDLRGAKAEQLRAAAELDRAKAAAEEVLAAAQADFLAAKAEFERAQAAESEQRAEEAAARFAIEIQQLEAKLQLTLLDLQNRIADAEREIVNDQNDQINTLFAAYKTAMNDLIWYNSELSKTQASIAYLQAGVEYAKSFAATQFTYYTQQIASYEAQMEVLKDPAYTNMDRTELLANYQAASKKAALAAQTVNANEGAALKAAGDKVKAAWDAMDTDPVDEVNTLISNFFIVDQYGSRINSVVNYSYAGYVSYAVTIDGSYYGLGSLYNNYRIDESNKLMADRYFAEQVENQAAWLGKETDTAAGTAYGNLAVANKALTDAKALPETTDAEKTAKETAIKTAEEQVAEAEDNLADAKTNYDYAVANQKEYTDALAAVDVDALNAAAAAVQTALDAQDVAADAYSEAYTAGVAEINAERDALLALYNNATNISEQIEGLQKDIDEAKQQIAYYSKDGSYLNNEEVALEEANQKIENLKEQIEIQKKIVDAAKAALDDAIANSEYAPSEEQPAA</sequence>
<gene>
    <name evidence="3" type="ORF">H9814_00635</name>
</gene>
<proteinExistence type="predicted"/>
<evidence type="ECO:0008006" key="5">
    <source>
        <dbReference type="Google" id="ProtNLM"/>
    </source>
</evidence>
<dbReference type="EMBL" id="DXBX01000005">
    <property type="protein sequence ID" value="HIZ32043.1"/>
    <property type="molecule type" value="Genomic_DNA"/>
</dbReference>
<protein>
    <recommendedName>
        <fullName evidence="5">Lipoprotein</fullName>
    </recommendedName>
</protein>
<feature type="coiled-coil region" evidence="1">
    <location>
        <begin position="457"/>
        <end position="522"/>
    </location>
</feature>
<feature type="coiled-coil region" evidence="1">
    <location>
        <begin position="361"/>
        <end position="395"/>
    </location>
</feature>
<name>A0A9D2E740_9BACE</name>
<feature type="chain" id="PRO_5038669371" description="Lipoprotein" evidence="2">
    <location>
        <begin position="20"/>
        <end position="541"/>
    </location>
</feature>
<reference evidence="3" key="2">
    <citation type="submission" date="2021-04" db="EMBL/GenBank/DDBJ databases">
        <authorList>
            <person name="Gilroy R."/>
        </authorList>
    </citation>
    <scope>NUCLEOTIDE SEQUENCE</scope>
    <source>
        <strain evidence="3">ChiHjej9B8-1298</strain>
    </source>
</reference>
<keyword evidence="1" id="KW-0175">Coiled coil</keyword>
<evidence type="ECO:0000256" key="2">
    <source>
        <dbReference type="SAM" id="SignalP"/>
    </source>
</evidence>
<organism evidence="3 4">
    <name type="scientific">Candidatus Bacteroides merdigallinarum</name>
    <dbReference type="NCBI Taxonomy" id="2838473"/>
    <lineage>
        <taxon>Bacteria</taxon>
        <taxon>Pseudomonadati</taxon>
        <taxon>Bacteroidota</taxon>
        <taxon>Bacteroidia</taxon>
        <taxon>Bacteroidales</taxon>
        <taxon>Bacteroidaceae</taxon>
        <taxon>Bacteroides</taxon>
    </lineage>
</organism>
<dbReference type="Proteomes" id="UP000824028">
    <property type="component" value="Unassembled WGS sequence"/>
</dbReference>